<evidence type="ECO:0000256" key="1">
    <source>
        <dbReference type="SAM" id="Phobius"/>
    </source>
</evidence>
<protein>
    <recommendedName>
        <fullName evidence="4">ABC transporter permease</fullName>
    </recommendedName>
</protein>
<evidence type="ECO:0000313" key="2">
    <source>
        <dbReference type="EMBL" id="MFC4859173.1"/>
    </source>
</evidence>
<dbReference type="RefSeq" id="WP_378062083.1">
    <property type="nucleotide sequence ID" value="NZ_JBHSIS010000027.1"/>
</dbReference>
<keyword evidence="1" id="KW-0812">Transmembrane</keyword>
<proteinExistence type="predicted"/>
<name>A0ABV9SFF9_9PSEU</name>
<reference evidence="3" key="1">
    <citation type="journal article" date="2019" name="Int. J. Syst. Evol. Microbiol.">
        <title>The Global Catalogue of Microorganisms (GCM) 10K type strain sequencing project: providing services to taxonomists for standard genome sequencing and annotation.</title>
        <authorList>
            <consortium name="The Broad Institute Genomics Platform"/>
            <consortium name="The Broad Institute Genome Sequencing Center for Infectious Disease"/>
            <person name="Wu L."/>
            <person name="Ma J."/>
        </authorList>
    </citation>
    <scope>NUCLEOTIDE SEQUENCE [LARGE SCALE GENOMIC DNA]</scope>
    <source>
        <strain evidence="3">ZS-22-S1</strain>
    </source>
</reference>
<accession>A0ABV9SFF9</accession>
<evidence type="ECO:0008006" key="4">
    <source>
        <dbReference type="Google" id="ProtNLM"/>
    </source>
</evidence>
<gene>
    <name evidence="2" type="ORF">ACFPCV_37235</name>
</gene>
<keyword evidence="3" id="KW-1185">Reference proteome</keyword>
<feature type="transmembrane region" description="Helical" evidence="1">
    <location>
        <begin position="26"/>
        <end position="43"/>
    </location>
</feature>
<comment type="caution">
    <text evidence="2">The sequence shown here is derived from an EMBL/GenBank/DDBJ whole genome shotgun (WGS) entry which is preliminary data.</text>
</comment>
<organism evidence="2 3">
    <name type="scientific">Actinophytocola glycyrrhizae</name>
    <dbReference type="NCBI Taxonomy" id="2044873"/>
    <lineage>
        <taxon>Bacteria</taxon>
        <taxon>Bacillati</taxon>
        <taxon>Actinomycetota</taxon>
        <taxon>Actinomycetes</taxon>
        <taxon>Pseudonocardiales</taxon>
        <taxon>Pseudonocardiaceae</taxon>
    </lineage>
</organism>
<dbReference type="Proteomes" id="UP001595859">
    <property type="component" value="Unassembled WGS sequence"/>
</dbReference>
<keyword evidence="1" id="KW-1133">Transmembrane helix</keyword>
<feature type="transmembrane region" description="Helical" evidence="1">
    <location>
        <begin position="173"/>
        <end position="194"/>
    </location>
</feature>
<feature type="transmembrane region" description="Helical" evidence="1">
    <location>
        <begin position="139"/>
        <end position="161"/>
    </location>
</feature>
<dbReference type="EMBL" id="JBHSIS010000027">
    <property type="protein sequence ID" value="MFC4859173.1"/>
    <property type="molecule type" value="Genomic_DNA"/>
</dbReference>
<sequence>MVVMTWPMLGWPHPLWVQTSAQFHQQFTWAGLIAGTAACWYAVQFHQVDRIWVQPRAPRLGAPVVVRHLTVLVCWWVGAYVVALVPLVVATLASGGVGAPDPLVMVSGVLAMMAAVMLGYALGTVLPALVMVPITAAGFYALLVVGHAAGDSYAVVAPVLFLEPELGQRESPVLVVFRIAVFVAVAVAGAGLAIRCLHRVQAGLANRTGQRWRRAADIAMYAAVPAVLITGSVIQRPAVFAVDEQPLAVCEVHREIRYCVHTDQQARLPALIDSVDPVIARYGTTPDVLTQVWDQSLAFGPIDVDVARTLQIAFLKPNGAIETDIPGALAGIYSCAYANASNDNGDGDGGGTGAEPGRVADVPGDVLRFLAEPDEPPSGVFAGMPVADVQTWIRQHQQQLHTCTLTARDLPQP</sequence>
<feature type="transmembrane region" description="Helical" evidence="1">
    <location>
        <begin position="109"/>
        <end position="132"/>
    </location>
</feature>
<feature type="transmembrane region" description="Helical" evidence="1">
    <location>
        <begin position="215"/>
        <end position="234"/>
    </location>
</feature>
<feature type="transmembrane region" description="Helical" evidence="1">
    <location>
        <begin position="64"/>
        <end position="89"/>
    </location>
</feature>
<evidence type="ECO:0000313" key="3">
    <source>
        <dbReference type="Proteomes" id="UP001595859"/>
    </source>
</evidence>
<keyword evidence="1" id="KW-0472">Membrane</keyword>